<name>A0A399F7T2_9DEIN</name>
<dbReference type="AlphaFoldDB" id="A0A399F7T2"/>
<evidence type="ECO:0000313" key="1">
    <source>
        <dbReference type="EMBL" id="RIH91795.1"/>
    </source>
</evidence>
<comment type="caution">
    <text evidence="1">The sequence shown here is derived from an EMBL/GenBank/DDBJ whole genome shotgun (WGS) entry which is preliminary data.</text>
</comment>
<reference evidence="1 2" key="1">
    <citation type="submission" date="2018-08" db="EMBL/GenBank/DDBJ databases">
        <title>Meiothermus granaticius genome AF-68 sequencing project.</title>
        <authorList>
            <person name="Da Costa M.S."/>
            <person name="Albuquerque L."/>
            <person name="Raposo P."/>
            <person name="Froufe H.J.C."/>
            <person name="Barroso C.S."/>
            <person name="Egas C."/>
        </authorList>
    </citation>
    <scope>NUCLEOTIDE SEQUENCE [LARGE SCALE GENOMIC DNA]</scope>
    <source>
        <strain evidence="1 2">AF-68</strain>
    </source>
</reference>
<protein>
    <submittedName>
        <fullName evidence="1">Uncharacterized protein</fullName>
    </submittedName>
</protein>
<proteinExistence type="predicted"/>
<accession>A0A399F7T2</accession>
<evidence type="ECO:0000313" key="2">
    <source>
        <dbReference type="Proteomes" id="UP000266178"/>
    </source>
</evidence>
<dbReference type="Proteomes" id="UP000266178">
    <property type="component" value="Unassembled WGS sequence"/>
</dbReference>
<organism evidence="1 2">
    <name type="scientific">Meiothermus granaticius NBRC 107808</name>
    <dbReference type="NCBI Taxonomy" id="1227551"/>
    <lineage>
        <taxon>Bacteria</taxon>
        <taxon>Thermotogati</taxon>
        <taxon>Deinococcota</taxon>
        <taxon>Deinococci</taxon>
        <taxon>Thermales</taxon>
        <taxon>Thermaceae</taxon>
        <taxon>Meiothermus</taxon>
    </lineage>
</organism>
<sequence length="102" mass="11494">MPRLPYAELEAVPPDLIELRPPEYPLLEASDPPALAYFVQHAQRSELRVAYKALVGLLVGDQGLEGPEAETAHRMYLALQRELDRRLQASIQPYGEETPLPF</sequence>
<keyword evidence="2" id="KW-1185">Reference proteome</keyword>
<dbReference type="EMBL" id="QWLB01000032">
    <property type="protein sequence ID" value="RIH91795.1"/>
    <property type="molecule type" value="Genomic_DNA"/>
</dbReference>
<gene>
    <name evidence="1" type="ORF">Mgrana_02295</name>
</gene>
<dbReference type="RefSeq" id="WP_119357763.1">
    <property type="nucleotide sequence ID" value="NZ_BJXM01000016.1"/>
</dbReference>